<evidence type="ECO:0000313" key="3">
    <source>
        <dbReference type="Proteomes" id="UP001162483"/>
    </source>
</evidence>
<keyword evidence="1" id="KW-0732">Signal</keyword>
<dbReference type="Proteomes" id="UP001162483">
    <property type="component" value="Unassembled WGS sequence"/>
</dbReference>
<reference evidence="2" key="1">
    <citation type="submission" date="2023-05" db="EMBL/GenBank/DDBJ databases">
        <authorList>
            <person name="Stuckert A."/>
        </authorList>
    </citation>
    <scope>NUCLEOTIDE SEQUENCE</scope>
</reference>
<organism evidence="2 3">
    <name type="scientific">Staurois parvus</name>
    <dbReference type="NCBI Taxonomy" id="386267"/>
    <lineage>
        <taxon>Eukaryota</taxon>
        <taxon>Metazoa</taxon>
        <taxon>Chordata</taxon>
        <taxon>Craniata</taxon>
        <taxon>Vertebrata</taxon>
        <taxon>Euteleostomi</taxon>
        <taxon>Amphibia</taxon>
        <taxon>Batrachia</taxon>
        <taxon>Anura</taxon>
        <taxon>Neobatrachia</taxon>
        <taxon>Ranoidea</taxon>
        <taxon>Ranidae</taxon>
        <taxon>Staurois</taxon>
    </lineage>
</organism>
<evidence type="ECO:0000256" key="1">
    <source>
        <dbReference type="SAM" id="SignalP"/>
    </source>
</evidence>
<accession>A0ABN9CDX0</accession>
<keyword evidence="3" id="KW-1185">Reference proteome</keyword>
<proteinExistence type="predicted"/>
<name>A0ABN9CDX0_9NEOB</name>
<evidence type="ECO:0000313" key="2">
    <source>
        <dbReference type="EMBL" id="CAI9557871.1"/>
    </source>
</evidence>
<feature type="non-terminal residue" evidence="2">
    <location>
        <position position="109"/>
    </location>
</feature>
<feature type="signal peptide" evidence="1">
    <location>
        <begin position="1"/>
        <end position="38"/>
    </location>
</feature>
<feature type="non-terminal residue" evidence="2">
    <location>
        <position position="1"/>
    </location>
</feature>
<protein>
    <submittedName>
        <fullName evidence="2">Uncharacterized protein</fullName>
    </submittedName>
</protein>
<sequence length="109" mass="11580">CPQSLSSPRYCVRTLWSSPVLCLHSLVISCYCVPQSLSSPVTGVRSLGFISCTVSAVSGHCSCTVIRSLCSSPVRCPSSLWVIFLLTCPQSQVISSGSVIFLSSCFSPL</sequence>
<comment type="caution">
    <text evidence="2">The sequence shown here is derived from an EMBL/GenBank/DDBJ whole genome shotgun (WGS) entry which is preliminary data.</text>
</comment>
<gene>
    <name evidence="2" type="ORF">SPARVUS_LOCUS4781989</name>
</gene>
<feature type="chain" id="PRO_5045509406" evidence="1">
    <location>
        <begin position="39"/>
        <end position="109"/>
    </location>
</feature>
<dbReference type="EMBL" id="CATNWA010009337">
    <property type="protein sequence ID" value="CAI9557871.1"/>
    <property type="molecule type" value="Genomic_DNA"/>
</dbReference>